<keyword evidence="1" id="KW-0547">Nucleotide-binding</keyword>
<dbReference type="GeneID" id="130511629"/>
<feature type="domain" description="GTP-eEF1A C-terminal" evidence="4">
    <location>
        <begin position="109"/>
        <end position="212"/>
    </location>
</feature>
<sequence>MTKKTGEGATSELTELRNLIIETQTATQSSIQQLGDVVGALTARLDALTTRLNRQAQPLVHATPPPPQQQFTPQHHQPLQHPPQHHHQHNPAPFQQLRHQQPVPPVTEFVAQLQFLELLDNVIVTAGYKAILHIHEAVEECEIIELISQIDKKTRKPMKKKLFFVKNGAVVVCRIQVTNPIRVEKFSDFPQLGRFTLRTHDEGKIIAVGKVTALSGVSSSA</sequence>
<dbReference type="KEGG" id="rsz:130511629"/>
<dbReference type="SUPFAM" id="SSF50465">
    <property type="entry name" value="EF-Tu/eEF-1alpha/eIF2-gamma C-terminal domain"/>
    <property type="match status" value="1"/>
</dbReference>
<organism evidence="5 6">
    <name type="scientific">Raphanus sativus</name>
    <name type="common">Radish</name>
    <name type="synonym">Raphanus raphanistrum var. sativus</name>
    <dbReference type="NCBI Taxonomy" id="3726"/>
    <lineage>
        <taxon>Eukaryota</taxon>
        <taxon>Viridiplantae</taxon>
        <taxon>Streptophyta</taxon>
        <taxon>Embryophyta</taxon>
        <taxon>Tracheophyta</taxon>
        <taxon>Spermatophyta</taxon>
        <taxon>Magnoliopsida</taxon>
        <taxon>eudicotyledons</taxon>
        <taxon>Gunneridae</taxon>
        <taxon>Pentapetalae</taxon>
        <taxon>rosids</taxon>
        <taxon>malvids</taxon>
        <taxon>Brassicales</taxon>
        <taxon>Brassicaceae</taxon>
        <taxon>Brassiceae</taxon>
        <taxon>Raphanus</taxon>
    </lineage>
</organism>
<dbReference type="GO" id="GO:0005525">
    <property type="term" value="F:GTP binding"/>
    <property type="evidence" value="ECO:0007669"/>
    <property type="project" value="UniProtKB-KW"/>
</dbReference>
<dbReference type="FunFam" id="2.40.30.10:FF:000077">
    <property type="entry name" value="Putative translation elongation/initiation factor family protein"/>
    <property type="match status" value="1"/>
</dbReference>
<evidence type="ECO:0000256" key="1">
    <source>
        <dbReference type="ARBA" id="ARBA00022741"/>
    </source>
</evidence>
<dbReference type="Gene3D" id="2.40.30.10">
    <property type="entry name" value="Translation factors"/>
    <property type="match status" value="1"/>
</dbReference>
<dbReference type="OrthoDB" id="342024at2759"/>
<evidence type="ECO:0000313" key="6">
    <source>
        <dbReference type="RefSeq" id="XP_056864878.1"/>
    </source>
</evidence>
<dbReference type="InterPro" id="IPR054696">
    <property type="entry name" value="GTP-eEF1A_C"/>
</dbReference>
<evidence type="ECO:0000313" key="5">
    <source>
        <dbReference type="Proteomes" id="UP000504610"/>
    </source>
</evidence>
<protein>
    <submittedName>
        <fullName evidence="6">Eukaryotic peptide chain release factor GTP-binding subunit-like</fullName>
    </submittedName>
</protein>
<dbReference type="PANTHER" id="PTHR23115">
    <property type="entry name" value="TRANSLATION FACTOR"/>
    <property type="match status" value="1"/>
</dbReference>
<dbReference type="RefSeq" id="XP_056864878.1">
    <property type="nucleotide sequence ID" value="XM_057008898.1"/>
</dbReference>
<proteinExistence type="predicted"/>
<dbReference type="CDD" id="cd03704">
    <property type="entry name" value="eRF3_C_III"/>
    <property type="match status" value="1"/>
</dbReference>
<gene>
    <name evidence="6" type="primary">LOC130511629</name>
</gene>
<evidence type="ECO:0000256" key="3">
    <source>
        <dbReference type="SAM" id="MobiDB-lite"/>
    </source>
</evidence>
<dbReference type="InterPro" id="IPR009001">
    <property type="entry name" value="Transl_elong_EF1A/Init_IF2_C"/>
</dbReference>
<name>A0A9W3DMF7_RAPSA</name>
<dbReference type="InterPro" id="IPR050100">
    <property type="entry name" value="TRAFAC_GTPase_members"/>
</dbReference>
<dbReference type="Pfam" id="PF22594">
    <property type="entry name" value="GTP-eEF1A_C"/>
    <property type="match status" value="1"/>
</dbReference>
<accession>A0A9W3DMF7</accession>
<keyword evidence="5" id="KW-1185">Reference proteome</keyword>
<feature type="compositionally biased region" description="Low complexity" evidence="3">
    <location>
        <begin position="69"/>
        <end position="79"/>
    </location>
</feature>
<feature type="region of interest" description="Disordered" evidence="3">
    <location>
        <begin position="59"/>
        <end position="91"/>
    </location>
</feature>
<reference evidence="6" key="2">
    <citation type="submission" date="2025-08" db="UniProtKB">
        <authorList>
            <consortium name="RefSeq"/>
        </authorList>
    </citation>
    <scope>IDENTIFICATION</scope>
    <source>
        <tissue evidence="6">Leaf</tissue>
    </source>
</reference>
<dbReference type="AlphaFoldDB" id="A0A9W3DMF7"/>
<reference evidence="5" key="1">
    <citation type="journal article" date="2019" name="Database">
        <title>The radish genome database (RadishGD): an integrated information resource for radish genomics.</title>
        <authorList>
            <person name="Yu H.J."/>
            <person name="Baek S."/>
            <person name="Lee Y.J."/>
            <person name="Cho A."/>
            <person name="Mun J.H."/>
        </authorList>
    </citation>
    <scope>NUCLEOTIDE SEQUENCE [LARGE SCALE GENOMIC DNA]</scope>
    <source>
        <strain evidence="5">cv. WK10039</strain>
    </source>
</reference>
<evidence type="ECO:0000256" key="2">
    <source>
        <dbReference type="ARBA" id="ARBA00023134"/>
    </source>
</evidence>
<keyword evidence="2" id="KW-0342">GTP-binding</keyword>
<evidence type="ECO:0000259" key="4">
    <source>
        <dbReference type="Pfam" id="PF22594"/>
    </source>
</evidence>
<dbReference type="Proteomes" id="UP000504610">
    <property type="component" value="Chromosome 1"/>
</dbReference>